<proteinExistence type="predicted"/>
<keyword evidence="5" id="KW-1185">Reference proteome</keyword>
<dbReference type="EMBL" id="CATOUU010000667">
    <property type="protein sequence ID" value="CAI9939782.1"/>
    <property type="molecule type" value="Genomic_DNA"/>
</dbReference>
<evidence type="ECO:0000313" key="3">
    <source>
        <dbReference type="EMBL" id="CAL6038248.1"/>
    </source>
</evidence>
<reference evidence="3 5" key="2">
    <citation type="submission" date="2024-07" db="EMBL/GenBank/DDBJ databases">
        <authorList>
            <person name="Akdeniz Z."/>
        </authorList>
    </citation>
    <scope>NUCLEOTIDE SEQUENCE [LARGE SCALE GENOMIC DNA]</scope>
</reference>
<dbReference type="EMBL" id="CAXDID020000197">
    <property type="protein sequence ID" value="CAL6053654.1"/>
    <property type="molecule type" value="Genomic_DNA"/>
</dbReference>
<name>A0AA86PRJ6_9EUKA</name>
<evidence type="ECO:0000313" key="4">
    <source>
        <dbReference type="EMBL" id="CAL6053654.1"/>
    </source>
</evidence>
<dbReference type="EMBL" id="CATOUU010001104">
    <property type="protein sequence ID" value="CAI9972150.1"/>
    <property type="molecule type" value="Genomic_DNA"/>
</dbReference>
<dbReference type="EMBL" id="CAXDID020000139">
    <property type="protein sequence ID" value="CAL6038248.1"/>
    <property type="molecule type" value="Genomic_DNA"/>
</dbReference>
<sequence>MQAEICNLSLEVYLTCLQPTQSMAQEITDTTGSSDYMNPQGYKFSDNLKVSVDKFTGIGQPIANFEFNIPVEPPAQLPQFGQFDYSKRYQASAILTEHDIAARAKATAEMETNPVYACYKYGESAYFIEWEILVRANIQELIRTKGAPQCLFDGSTGLPINSIYSNQIYSQNRLERRRHSLVDITEPLIEPEFLKEQKSQLRRQSIAYKTEHKLPPLHRMQKINILKFKDQYKMEVEKEEENDDDEGSE</sequence>
<evidence type="ECO:0000313" key="5">
    <source>
        <dbReference type="Proteomes" id="UP001642409"/>
    </source>
</evidence>
<evidence type="ECO:0000313" key="2">
    <source>
        <dbReference type="EMBL" id="CAI9972150.1"/>
    </source>
</evidence>
<gene>
    <name evidence="1" type="ORF">HINF_LOCUS27427</name>
    <name evidence="3" type="ORF">HINF_LOCUS37274</name>
    <name evidence="4" type="ORF">HINF_LOCUS45510</name>
    <name evidence="2" type="ORF">HINF_LOCUS59795</name>
</gene>
<evidence type="ECO:0000313" key="1">
    <source>
        <dbReference type="EMBL" id="CAI9939782.1"/>
    </source>
</evidence>
<dbReference type="Proteomes" id="UP001642409">
    <property type="component" value="Unassembled WGS sequence"/>
</dbReference>
<accession>A0AA86PRJ6</accession>
<organism evidence="1">
    <name type="scientific">Hexamita inflata</name>
    <dbReference type="NCBI Taxonomy" id="28002"/>
    <lineage>
        <taxon>Eukaryota</taxon>
        <taxon>Metamonada</taxon>
        <taxon>Diplomonadida</taxon>
        <taxon>Hexamitidae</taxon>
        <taxon>Hexamitinae</taxon>
        <taxon>Hexamita</taxon>
    </lineage>
</organism>
<comment type="caution">
    <text evidence="1">The sequence shown here is derived from an EMBL/GenBank/DDBJ whole genome shotgun (WGS) entry which is preliminary data.</text>
</comment>
<dbReference type="AlphaFoldDB" id="A0AA86PRJ6"/>
<protein>
    <submittedName>
        <fullName evidence="1">Uncharacterized protein</fullName>
    </submittedName>
</protein>
<reference evidence="1" key="1">
    <citation type="submission" date="2023-06" db="EMBL/GenBank/DDBJ databases">
        <authorList>
            <person name="Kurt Z."/>
        </authorList>
    </citation>
    <scope>NUCLEOTIDE SEQUENCE</scope>
</reference>